<evidence type="ECO:0000313" key="2">
    <source>
        <dbReference type="EMBL" id="MFC6199324.1"/>
    </source>
</evidence>
<feature type="domain" description="Dienelactone hydrolase" evidence="1">
    <location>
        <begin position="16"/>
        <end position="235"/>
    </location>
</feature>
<gene>
    <name evidence="2" type="ORF">ACFQDM_14655</name>
</gene>
<dbReference type="Pfam" id="PF01738">
    <property type="entry name" value="DLH"/>
    <property type="match status" value="1"/>
</dbReference>
<name>A0ABW1SDP2_9PROT</name>
<dbReference type="PANTHER" id="PTHR22946">
    <property type="entry name" value="DIENELACTONE HYDROLASE DOMAIN-CONTAINING PROTEIN-RELATED"/>
    <property type="match status" value="1"/>
</dbReference>
<dbReference type="InterPro" id="IPR002925">
    <property type="entry name" value="Dienelactn_hydro"/>
</dbReference>
<reference evidence="3" key="1">
    <citation type="journal article" date="2019" name="Int. J. Syst. Evol. Microbiol.">
        <title>The Global Catalogue of Microorganisms (GCM) 10K type strain sequencing project: providing services to taxonomists for standard genome sequencing and annotation.</title>
        <authorList>
            <consortium name="The Broad Institute Genomics Platform"/>
            <consortium name="The Broad Institute Genome Sequencing Center for Infectious Disease"/>
            <person name="Wu L."/>
            <person name="Ma J."/>
        </authorList>
    </citation>
    <scope>NUCLEOTIDE SEQUENCE [LARGE SCALE GENOMIC DNA]</scope>
    <source>
        <strain evidence="3">CGMCC-1.15741</strain>
    </source>
</reference>
<dbReference type="EMBL" id="JBHSSW010000028">
    <property type="protein sequence ID" value="MFC6199324.1"/>
    <property type="molecule type" value="Genomic_DNA"/>
</dbReference>
<evidence type="ECO:0000259" key="1">
    <source>
        <dbReference type="Pfam" id="PF01738"/>
    </source>
</evidence>
<proteinExistence type="predicted"/>
<accession>A0ABW1SDP2</accession>
<dbReference type="SUPFAM" id="SSF53474">
    <property type="entry name" value="alpha/beta-Hydrolases"/>
    <property type="match status" value="1"/>
</dbReference>
<dbReference type="InterPro" id="IPR050261">
    <property type="entry name" value="FrsA_esterase"/>
</dbReference>
<sequence>MATRTVEYSDSEKTYEGYLALPGEAAPIGLVVVGHAWGGLSDHEREVCDRLSGLGYAAFAYDIYGKGERGETTEECQALMNPLASDRAKLQSRLATSIATAQKETGIGKEKTVGIGYCFGGLCALDEARAGLDVVGVASFHGLFMAADNLPDDTEITAKVLILHGYDDPMADPEAMVGVCNEMTKKKADWQLVAYGNTMHAFTNKGANDPDFGTVYSPSADARSWTELGNFLKEVIG</sequence>
<dbReference type="GO" id="GO:0016787">
    <property type="term" value="F:hydrolase activity"/>
    <property type="evidence" value="ECO:0007669"/>
    <property type="project" value="UniProtKB-KW"/>
</dbReference>
<dbReference type="EC" id="3.1.-.-" evidence="2"/>
<dbReference type="InterPro" id="IPR029058">
    <property type="entry name" value="AB_hydrolase_fold"/>
</dbReference>
<evidence type="ECO:0000313" key="3">
    <source>
        <dbReference type="Proteomes" id="UP001596303"/>
    </source>
</evidence>
<protein>
    <submittedName>
        <fullName evidence="2">Dienelactone hydrolase family protein</fullName>
        <ecNumber evidence="2">3.1.-.-</ecNumber>
    </submittedName>
</protein>
<dbReference type="PANTHER" id="PTHR22946:SF0">
    <property type="entry name" value="DIENELACTONE HYDROLASE DOMAIN-CONTAINING PROTEIN"/>
    <property type="match status" value="1"/>
</dbReference>
<dbReference type="RefSeq" id="WP_377380278.1">
    <property type="nucleotide sequence ID" value="NZ_JBHSSW010000028.1"/>
</dbReference>
<keyword evidence="2" id="KW-0378">Hydrolase</keyword>
<dbReference type="Gene3D" id="3.40.50.1820">
    <property type="entry name" value="alpha/beta hydrolase"/>
    <property type="match status" value="1"/>
</dbReference>
<dbReference type="Proteomes" id="UP001596303">
    <property type="component" value="Unassembled WGS sequence"/>
</dbReference>
<keyword evidence="3" id="KW-1185">Reference proteome</keyword>
<comment type="caution">
    <text evidence="2">The sequence shown here is derived from an EMBL/GenBank/DDBJ whole genome shotgun (WGS) entry which is preliminary data.</text>
</comment>
<organism evidence="2 3">
    <name type="scientific">Ponticaulis profundi</name>
    <dbReference type="NCBI Taxonomy" id="2665222"/>
    <lineage>
        <taxon>Bacteria</taxon>
        <taxon>Pseudomonadati</taxon>
        <taxon>Pseudomonadota</taxon>
        <taxon>Alphaproteobacteria</taxon>
        <taxon>Hyphomonadales</taxon>
        <taxon>Hyphomonadaceae</taxon>
        <taxon>Ponticaulis</taxon>
    </lineage>
</organism>